<accession>A0AAV9G6Z4</accession>
<organism evidence="1 2">
    <name type="scientific">Podospora aff. communis PSN243</name>
    <dbReference type="NCBI Taxonomy" id="3040156"/>
    <lineage>
        <taxon>Eukaryota</taxon>
        <taxon>Fungi</taxon>
        <taxon>Dikarya</taxon>
        <taxon>Ascomycota</taxon>
        <taxon>Pezizomycotina</taxon>
        <taxon>Sordariomycetes</taxon>
        <taxon>Sordariomycetidae</taxon>
        <taxon>Sordariales</taxon>
        <taxon>Podosporaceae</taxon>
        <taxon>Podospora</taxon>
    </lineage>
</organism>
<keyword evidence="2" id="KW-1185">Reference proteome</keyword>
<reference evidence="1" key="2">
    <citation type="submission" date="2023-05" db="EMBL/GenBank/DDBJ databases">
        <authorList>
            <consortium name="Lawrence Berkeley National Laboratory"/>
            <person name="Steindorff A."/>
            <person name="Hensen N."/>
            <person name="Bonometti L."/>
            <person name="Westerberg I."/>
            <person name="Brannstrom I.O."/>
            <person name="Guillou S."/>
            <person name="Cros-Aarteil S."/>
            <person name="Calhoun S."/>
            <person name="Haridas S."/>
            <person name="Kuo A."/>
            <person name="Mondo S."/>
            <person name="Pangilinan J."/>
            <person name="Riley R."/>
            <person name="Labutti K."/>
            <person name="Andreopoulos B."/>
            <person name="Lipzen A."/>
            <person name="Chen C."/>
            <person name="Yanf M."/>
            <person name="Daum C."/>
            <person name="Ng V."/>
            <person name="Clum A."/>
            <person name="Ohm R."/>
            <person name="Martin F."/>
            <person name="Silar P."/>
            <person name="Natvig D."/>
            <person name="Lalanne C."/>
            <person name="Gautier V."/>
            <person name="Ament-Velasquez S.L."/>
            <person name="Kruys A."/>
            <person name="Hutchinson M.I."/>
            <person name="Powell A.J."/>
            <person name="Barry K."/>
            <person name="Miller A.N."/>
            <person name="Grigoriev I.V."/>
            <person name="Debuchy R."/>
            <person name="Gladieux P."/>
            <person name="Thoren M.H."/>
            <person name="Johannesson H."/>
        </authorList>
    </citation>
    <scope>NUCLEOTIDE SEQUENCE</scope>
    <source>
        <strain evidence="1">PSN243</strain>
    </source>
</reference>
<sequence length="64" mass="7141">MPLILSPDNEADSAAAYEQPLDLQGRQIRILRLLPGEPEDPIHCTLHTAYLDDEDTGYDALSYV</sequence>
<name>A0AAV9G6Z4_9PEZI</name>
<evidence type="ECO:0000313" key="2">
    <source>
        <dbReference type="Proteomes" id="UP001321760"/>
    </source>
</evidence>
<dbReference type="Proteomes" id="UP001321760">
    <property type="component" value="Unassembled WGS sequence"/>
</dbReference>
<protein>
    <submittedName>
        <fullName evidence="1">Uncharacterized protein</fullName>
    </submittedName>
</protein>
<dbReference type="AlphaFoldDB" id="A0AAV9G6Z4"/>
<dbReference type="EMBL" id="MU865997">
    <property type="protein sequence ID" value="KAK4443203.1"/>
    <property type="molecule type" value="Genomic_DNA"/>
</dbReference>
<proteinExistence type="predicted"/>
<gene>
    <name evidence="1" type="ORF">QBC34DRAFT_443528</name>
</gene>
<reference evidence="1" key="1">
    <citation type="journal article" date="2023" name="Mol. Phylogenet. Evol.">
        <title>Genome-scale phylogeny and comparative genomics of the fungal order Sordariales.</title>
        <authorList>
            <person name="Hensen N."/>
            <person name="Bonometti L."/>
            <person name="Westerberg I."/>
            <person name="Brannstrom I.O."/>
            <person name="Guillou S."/>
            <person name="Cros-Aarteil S."/>
            <person name="Calhoun S."/>
            <person name="Haridas S."/>
            <person name="Kuo A."/>
            <person name="Mondo S."/>
            <person name="Pangilinan J."/>
            <person name="Riley R."/>
            <person name="LaButti K."/>
            <person name="Andreopoulos B."/>
            <person name="Lipzen A."/>
            <person name="Chen C."/>
            <person name="Yan M."/>
            <person name="Daum C."/>
            <person name="Ng V."/>
            <person name="Clum A."/>
            <person name="Steindorff A."/>
            <person name="Ohm R.A."/>
            <person name="Martin F."/>
            <person name="Silar P."/>
            <person name="Natvig D.O."/>
            <person name="Lalanne C."/>
            <person name="Gautier V."/>
            <person name="Ament-Velasquez S.L."/>
            <person name="Kruys A."/>
            <person name="Hutchinson M.I."/>
            <person name="Powell A.J."/>
            <person name="Barry K."/>
            <person name="Miller A.N."/>
            <person name="Grigoriev I.V."/>
            <person name="Debuchy R."/>
            <person name="Gladieux P."/>
            <person name="Hiltunen Thoren M."/>
            <person name="Johannesson H."/>
        </authorList>
    </citation>
    <scope>NUCLEOTIDE SEQUENCE</scope>
    <source>
        <strain evidence="1">PSN243</strain>
    </source>
</reference>
<evidence type="ECO:0000313" key="1">
    <source>
        <dbReference type="EMBL" id="KAK4443203.1"/>
    </source>
</evidence>
<comment type="caution">
    <text evidence="1">The sequence shown here is derived from an EMBL/GenBank/DDBJ whole genome shotgun (WGS) entry which is preliminary data.</text>
</comment>